<evidence type="ECO:0000256" key="2">
    <source>
        <dbReference type="ARBA" id="ARBA00023125"/>
    </source>
</evidence>
<sequence>MSPVTAELVEPALGTRERKKRATRRALIASAQTLVAERGLDGATIEDICERAGVARRTFFNYFETKEDATLGWSEDVVDPAAGERFAAGGPSGNLLDDLVTLVGTVLAAHDFRHDEIHRKGELVRGEPRLLARQLWRFEQTMTTTADLFRRRARLGLDDQSLDGEVGAFLVVSLVRLTHQLWTVNGEQGELADHLPTAVDQLGQLFTT</sequence>
<feature type="domain" description="HTH tetR-type" evidence="5">
    <location>
        <begin position="21"/>
        <end position="81"/>
    </location>
</feature>
<name>A0A5P9QAK4_9MICO</name>
<dbReference type="InterPro" id="IPR001647">
    <property type="entry name" value="HTH_TetR"/>
</dbReference>
<gene>
    <name evidence="6" type="ORF">KDY119_01788</name>
</gene>
<keyword evidence="3" id="KW-0804">Transcription</keyword>
<evidence type="ECO:0000256" key="1">
    <source>
        <dbReference type="ARBA" id="ARBA00023015"/>
    </source>
</evidence>
<feature type="DNA-binding region" description="H-T-H motif" evidence="4">
    <location>
        <begin position="44"/>
        <end position="63"/>
    </location>
</feature>
<evidence type="ECO:0000313" key="6">
    <source>
        <dbReference type="EMBL" id="QFU98276.1"/>
    </source>
</evidence>
<dbReference type="InterPro" id="IPR009057">
    <property type="entry name" value="Homeodomain-like_sf"/>
</dbReference>
<accession>A0A5P9QAK4</accession>
<keyword evidence="1" id="KW-0805">Transcription regulation</keyword>
<dbReference type="AlphaFoldDB" id="A0A5P9QAK4"/>
<dbReference type="PANTHER" id="PTHR30055">
    <property type="entry name" value="HTH-TYPE TRANSCRIPTIONAL REGULATOR RUTR"/>
    <property type="match status" value="1"/>
</dbReference>
<dbReference type="PRINTS" id="PR00455">
    <property type="entry name" value="HTHTETR"/>
</dbReference>
<dbReference type="Proteomes" id="UP000326702">
    <property type="component" value="Chromosome"/>
</dbReference>
<keyword evidence="7" id="KW-1185">Reference proteome</keyword>
<dbReference type="InterPro" id="IPR050109">
    <property type="entry name" value="HTH-type_TetR-like_transc_reg"/>
</dbReference>
<dbReference type="PROSITE" id="PS50977">
    <property type="entry name" value="HTH_TETR_2"/>
    <property type="match status" value="1"/>
</dbReference>
<protein>
    <recommendedName>
        <fullName evidence="5">HTH tetR-type domain-containing protein</fullName>
    </recommendedName>
</protein>
<dbReference type="OrthoDB" id="8688418at2"/>
<dbReference type="Gene3D" id="1.10.357.10">
    <property type="entry name" value="Tetracycline Repressor, domain 2"/>
    <property type="match status" value="1"/>
</dbReference>
<keyword evidence="2 4" id="KW-0238">DNA-binding</keyword>
<dbReference type="RefSeq" id="WP_051136554.1">
    <property type="nucleotide sequence ID" value="NZ_BAABIH010000002.1"/>
</dbReference>
<evidence type="ECO:0000313" key="7">
    <source>
        <dbReference type="Proteomes" id="UP000326702"/>
    </source>
</evidence>
<dbReference type="EMBL" id="CP045529">
    <property type="protein sequence ID" value="QFU98276.1"/>
    <property type="molecule type" value="Genomic_DNA"/>
</dbReference>
<dbReference type="GO" id="GO:0000976">
    <property type="term" value="F:transcription cis-regulatory region binding"/>
    <property type="evidence" value="ECO:0007669"/>
    <property type="project" value="TreeGrafter"/>
</dbReference>
<evidence type="ECO:0000259" key="5">
    <source>
        <dbReference type="PROSITE" id="PS50977"/>
    </source>
</evidence>
<evidence type="ECO:0000256" key="3">
    <source>
        <dbReference type="ARBA" id="ARBA00023163"/>
    </source>
</evidence>
<proteinExistence type="predicted"/>
<dbReference type="GO" id="GO:0003700">
    <property type="term" value="F:DNA-binding transcription factor activity"/>
    <property type="evidence" value="ECO:0007669"/>
    <property type="project" value="TreeGrafter"/>
</dbReference>
<dbReference type="Pfam" id="PF00440">
    <property type="entry name" value="TetR_N"/>
    <property type="match status" value="1"/>
</dbReference>
<organism evidence="6 7">
    <name type="scientific">Luteimicrobium xylanilyticum</name>
    <dbReference type="NCBI Taxonomy" id="1133546"/>
    <lineage>
        <taxon>Bacteria</taxon>
        <taxon>Bacillati</taxon>
        <taxon>Actinomycetota</taxon>
        <taxon>Actinomycetes</taxon>
        <taxon>Micrococcales</taxon>
        <taxon>Luteimicrobium</taxon>
    </lineage>
</organism>
<dbReference type="KEGG" id="lxl:KDY119_01788"/>
<evidence type="ECO:0000256" key="4">
    <source>
        <dbReference type="PROSITE-ProRule" id="PRU00335"/>
    </source>
</evidence>
<dbReference type="SUPFAM" id="SSF46689">
    <property type="entry name" value="Homeodomain-like"/>
    <property type="match status" value="1"/>
</dbReference>
<reference evidence="6 7" key="1">
    <citation type="submission" date="2019-10" db="EMBL/GenBank/DDBJ databases">
        <title>Genome sequence of Luteimicrobium xylanilyticum HY-24.</title>
        <authorList>
            <person name="Kim D.Y."/>
            <person name="Park H.-Y."/>
        </authorList>
    </citation>
    <scope>NUCLEOTIDE SEQUENCE [LARGE SCALE GENOMIC DNA]</scope>
    <source>
        <strain evidence="6 7">HY-24</strain>
    </source>
</reference>
<dbReference type="PANTHER" id="PTHR30055:SF238">
    <property type="entry name" value="MYCOFACTOCIN BIOSYNTHESIS TRANSCRIPTIONAL REGULATOR MFTR-RELATED"/>
    <property type="match status" value="1"/>
</dbReference>